<accession>A0A897MUQ1</accession>
<evidence type="ECO:0000313" key="1">
    <source>
        <dbReference type="EMBL" id="QSG02773.1"/>
    </source>
</evidence>
<organism evidence="1 2">
    <name type="scientific">Natranaeroarchaeum sulfidigenes</name>
    <dbReference type="NCBI Taxonomy" id="2784880"/>
    <lineage>
        <taxon>Archaea</taxon>
        <taxon>Methanobacteriati</taxon>
        <taxon>Methanobacteriota</taxon>
        <taxon>Stenosarchaea group</taxon>
        <taxon>Halobacteria</taxon>
        <taxon>Halobacteriales</taxon>
        <taxon>Natronoarchaeaceae</taxon>
        <taxon>Natranaeroarchaeum</taxon>
    </lineage>
</organism>
<proteinExistence type="predicted"/>
<dbReference type="AlphaFoldDB" id="A0A897MUQ1"/>
<sequence length="105" mass="11902">MSSENEHDHIRSVLELLAEEEETVEDVEDWDDQFYVKINGGKNEAQRIVSAIRESGLVDGGYVAETYPDPDSKDAIGVRVLTETLRETEEEALETINNALEKYEN</sequence>
<dbReference type="KEGG" id="hara:AArcS_1562"/>
<keyword evidence="2" id="KW-1185">Reference proteome</keyword>
<name>A0A897MUQ1_9EURY</name>
<gene>
    <name evidence="1" type="ORF">AArcS_1562</name>
</gene>
<reference evidence="1" key="1">
    <citation type="submission" date="2020-11" db="EMBL/GenBank/DDBJ databases">
        <title>Carbohydrate-dependent, anaerobic sulfur respiration: A novel catabolism in halophilic archaea.</title>
        <authorList>
            <person name="Sorokin D.Y."/>
            <person name="Messina E."/>
            <person name="Smedile F."/>
            <person name="La Cono V."/>
            <person name="Hallsworth J.E."/>
            <person name="Yakimov M.M."/>
        </authorList>
    </citation>
    <scope>NUCLEOTIDE SEQUENCE</scope>
    <source>
        <strain evidence="1">AArc-S</strain>
    </source>
</reference>
<dbReference type="RefSeq" id="WP_238479914.1">
    <property type="nucleotide sequence ID" value="NZ_CP064786.1"/>
</dbReference>
<dbReference type="Proteomes" id="UP000663586">
    <property type="component" value="Chromosome"/>
</dbReference>
<dbReference type="EMBL" id="CP064786">
    <property type="protein sequence ID" value="QSG02773.1"/>
    <property type="molecule type" value="Genomic_DNA"/>
</dbReference>
<dbReference type="GeneID" id="70684945"/>
<protein>
    <submittedName>
        <fullName evidence="1">Uncharacterized protein</fullName>
    </submittedName>
</protein>
<evidence type="ECO:0000313" key="2">
    <source>
        <dbReference type="Proteomes" id="UP000663586"/>
    </source>
</evidence>